<dbReference type="OrthoDB" id="4923153at2759"/>
<evidence type="ECO:0000256" key="1">
    <source>
        <dbReference type="SAM" id="Coils"/>
    </source>
</evidence>
<accession>A0A2T4CDK7</accession>
<organism evidence="2 3">
    <name type="scientific">Trichoderma longibrachiatum ATCC 18648</name>
    <dbReference type="NCBI Taxonomy" id="983965"/>
    <lineage>
        <taxon>Eukaryota</taxon>
        <taxon>Fungi</taxon>
        <taxon>Dikarya</taxon>
        <taxon>Ascomycota</taxon>
        <taxon>Pezizomycotina</taxon>
        <taxon>Sordariomycetes</taxon>
        <taxon>Hypocreomycetidae</taxon>
        <taxon>Hypocreales</taxon>
        <taxon>Hypocreaceae</taxon>
        <taxon>Trichoderma</taxon>
    </lineage>
</organism>
<evidence type="ECO:0000313" key="3">
    <source>
        <dbReference type="Proteomes" id="UP000240760"/>
    </source>
</evidence>
<keyword evidence="3" id="KW-1185">Reference proteome</keyword>
<sequence>MPGRVTLSRSSNSPDPASTVLEAEKLLRKIKKDRIDGIRAVMADAEAALAEVRERVTSWQLELQQQREKRRLDCVTKLIELEDRKDEIENKMGDIGAKAHAMVEDLEAMMMAGYEGREKDATLALEKMTLNRES</sequence>
<evidence type="ECO:0000313" key="2">
    <source>
        <dbReference type="EMBL" id="PTB79626.1"/>
    </source>
</evidence>
<dbReference type="Proteomes" id="UP000240760">
    <property type="component" value="Unassembled WGS sequence"/>
</dbReference>
<name>A0A2T4CDK7_TRILO</name>
<feature type="coiled-coil region" evidence="1">
    <location>
        <begin position="35"/>
        <end position="98"/>
    </location>
</feature>
<reference evidence="2 3" key="1">
    <citation type="submission" date="2016-07" db="EMBL/GenBank/DDBJ databases">
        <title>Multiple horizontal gene transfer events from other fungi enriched the ability of initially mycotrophic Trichoderma (Ascomycota) to feed on dead plant biomass.</title>
        <authorList>
            <consortium name="DOE Joint Genome Institute"/>
            <person name="Aerts A."/>
            <person name="Atanasova L."/>
            <person name="Chenthamara K."/>
            <person name="Zhang J."/>
            <person name="Grujic M."/>
            <person name="Henrissat B."/>
            <person name="Kuo A."/>
            <person name="Salamov A."/>
            <person name="Lipzen A."/>
            <person name="Labutti K."/>
            <person name="Barry K."/>
            <person name="Miao Y."/>
            <person name="Rahimi M.J."/>
            <person name="Shen Q."/>
            <person name="Grigoriev I.V."/>
            <person name="Kubicek C.P."/>
            <person name="Druzhinina I.S."/>
        </authorList>
    </citation>
    <scope>NUCLEOTIDE SEQUENCE [LARGE SCALE GENOMIC DNA]</scope>
    <source>
        <strain evidence="2 3">ATCC 18648</strain>
    </source>
</reference>
<keyword evidence="1" id="KW-0175">Coiled coil</keyword>
<dbReference type="AlphaFoldDB" id="A0A2T4CDK7"/>
<protein>
    <submittedName>
        <fullName evidence="2">Uncharacterized protein</fullName>
    </submittedName>
</protein>
<dbReference type="EMBL" id="KZ679128">
    <property type="protein sequence ID" value="PTB79626.1"/>
    <property type="molecule type" value="Genomic_DNA"/>
</dbReference>
<gene>
    <name evidence="2" type="ORF">M440DRAFT_1327114</name>
</gene>
<proteinExistence type="predicted"/>